<name>A0A976A6B3_9BURK</name>
<evidence type="ECO:0000313" key="1">
    <source>
        <dbReference type="EMBL" id="SOY63314.1"/>
    </source>
</evidence>
<reference evidence="1 2" key="1">
    <citation type="submission" date="2018-01" db="EMBL/GenBank/DDBJ databases">
        <authorList>
            <person name="Clerissi C."/>
        </authorList>
    </citation>
    <scope>NUCLEOTIDE SEQUENCE [LARGE SCALE GENOMIC DNA]</scope>
    <source>
        <strain evidence="1">Cupriavidus sp. LMG 19464</strain>
    </source>
</reference>
<evidence type="ECO:0000313" key="2">
    <source>
        <dbReference type="Proteomes" id="UP000256780"/>
    </source>
</evidence>
<comment type="caution">
    <text evidence="1">The sequence shown here is derived from an EMBL/GenBank/DDBJ whole genome shotgun (WGS) entry which is preliminary data.</text>
</comment>
<protein>
    <submittedName>
        <fullName evidence="1">Uncharacterized protein</fullName>
    </submittedName>
</protein>
<dbReference type="AlphaFoldDB" id="A0A976A6B3"/>
<accession>A0A976A6B3</accession>
<proteinExistence type="predicted"/>
<dbReference type="Proteomes" id="UP000256780">
    <property type="component" value="Chromosome CBM2587_b"/>
</dbReference>
<organism evidence="1 2">
    <name type="scientific">Cupriavidus taiwanensis</name>
    <dbReference type="NCBI Taxonomy" id="164546"/>
    <lineage>
        <taxon>Bacteria</taxon>
        <taxon>Pseudomonadati</taxon>
        <taxon>Pseudomonadota</taxon>
        <taxon>Betaproteobacteria</taxon>
        <taxon>Burkholderiales</taxon>
        <taxon>Burkholderiaceae</taxon>
        <taxon>Cupriavidus</taxon>
    </lineage>
</organism>
<dbReference type="EMBL" id="OFSQ01000035">
    <property type="protein sequence ID" value="SOY63314.1"/>
    <property type="molecule type" value="Genomic_DNA"/>
</dbReference>
<gene>
    <name evidence="1" type="ORF">CBM2587_B60326</name>
</gene>
<sequence>MRSQSGVTSRVSGLSFDEASRRIRKSKAKMIESAIYDTTGR</sequence>